<organism evidence="2 3">
    <name type="scientific">Candidatus Electrothrix aarhusensis</name>
    <dbReference type="NCBI Taxonomy" id="1859131"/>
    <lineage>
        <taxon>Bacteria</taxon>
        <taxon>Pseudomonadati</taxon>
        <taxon>Thermodesulfobacteriota</taxon>
        <taxon>Desulfobulbia</taxon>
        <taxon>Desulfobulbales</taxon>
        <taxon>Desulfobulbaceae</taxon>
        <taxon>Candidatus Electrothrix</taxon>
    </lineage>
</organism>
<feature type="compositionally biased region" description="Basic residues" evidence="1">
    <location>
        <begin position="1"/>
        <end position="11"/>
    </location>
</feature>
<protein>
    <submittedName>
        <fullName evidence="2">Uncharacterized protein</fullName>
    </submittedName>
</protein>
<gene>
    <name evidence="2" type="ORF">H206_05363</name>
</gene>
<name>A0A444J4W9_9BACT</name>
<evidence type="ECO:0000313" key="2">
    <source>
        <dbReference type="EMBL" id="RWX48070.1"/>
    </source>
</evidence>
<dbReference type="Proteomes" id="UP000287853">
    <property type="component" value="Unassembled WGS sequence"/>
</dbReference>
<dbReference type="EMBL" id="MTKO01000008">
    <property type="protein sequence ID" value="RWX48070.1"/>
    <property type="molecule type" value="Genomic_DNA"/>
</dbReference>
<accession>A0A444J4W9</accession>
<evidence type="ECO:0000256" key="1">
    <source>
        <dbReference type="SAM" id="MobiDB-lite"/>
    </source>
</evidence>
<evidence type="ECO:0000313" key="3">
    <source>
        <dbReference type="Proteomes" id="UP000287853"/>
    </source>
</evidence>
<dbReference type="AlphaFoldDB" id="A0A444J4W9"/>
<sequence length="30" mass="3444">MTRQHRNHRQSLHSSSTSPPNNSCRAVPTR</sequence>
<reference evidence="2 3" key="1">
    <citation type="submission" date="2017-01" db="EMBL/GenBank/DDBJ databases">
        <title>The cable genome- insights into the physiology and evolution of filamentous bacteria capable of sulfide oxidation via long distance electron transfer.</title>
        <authorList>
            <person name="Schreiber L."/>
            <person name="Bjerg J.T."/>
            <person name="Boggild A."/>
            <person name="Van De Vossenberg J."/>
            <person name="Meysman F."/>
            <person name="Nielsen L.P."/>
            <person name="Schramm A."/>
            <person name="Kjeldsen K.U."/>
        </authorList>
    </citation>
    <scope>NUCLEOTIDE SEQUENCE [LARGE SCALE GENOMIC DNA]</scope>
    <source>
        <strain evidence="2">MCF</strain>
    </source>
</reference>
<feature type="compositionally biased region" description="Polar residues" evidence="1">
    <location>
        <begin position="12"/>
        <end position="24"/>
    </location>
</feature>
<comment type="caution">
    <text evidence="2">The sequence shown here is derived from an EMBL/GenBank/DDBJ whole genome shotgun (WGS) entry which is preliminary data.</text>
</comment>
<feature type="region of interest" description="Disordered" evidence="1">
    <location>
        <begin position="1"/>
        <end position="30"/>
    </location>
</feature>
<proteinExistence type="predicted"/>
<keyword evidence="3" id="KW-1185">Reference proteome</keyword>